<name>A0ACB9ZXS5_CATRO</name>
<comment type="caution">
    <text evidence="1">The sequence shown here is derived from an EMBL/GenBank/DDBJ whole genome shotgun (WGS) entry which is preliminary data.</text>
</comment>
<sequence length="462" mass="51664">MISFPPRIALSLRLFPSPFFFISSNNHAMAAVVSTLERVSQNFIGLLGSKQVLIRLEFEEDLYGYRSKIYEATASLNRPSIAHICVEIDLLQPLPTHVWNGILSGKGSCYTRLQTERPGRLWHLHCSCRFSENPALSCSKESLSTIGILSESDILPQQQRSGPCLDSELQQQTSGQQFGQQFQSSAAISLICVISFCKWRIENSMVKHESMTTTFAEMVTHQMLGKCKDFVYFFKFLTRLFFYDFKVEAYARNVQEAKKNYWNSFFLHTLCAVRNTHPRHKDTRQIISHFPRKIDIVKLLVQSEQLPPLLSRHTLDYPKIFPPQHHRHRLLSAPPSITYLPVRPLAIVNGDGLQGIGLDPQEEVAAVSWEAAGEPPGVGEPDEPVSSSEHVDSADQGTADCWSRGTTDVGPCVWGLLKFLEGVVGSCSRPRELGSLLKGAAAAVFGSMLGARPIVVDLLDYL</sequence>
<accession>A0ACB9ZXS5</accession>
<organism evidence="1 2">
    <name type="scientific">Catharanthus roseus</name>
    <name type="common">Madagascar periwinkle</name>
    <name type="synonym">Vinca rosea</name>
    <dbReference type="NCBI Taxonomy" id="4058"/>
    <lineage>
        <taxon>Eukaryota</taxon>
        <taxon>Viridiplantae</taxon>
        <taxon>Streptophyta</taxon>
        <taxon>Embryophyta</taxon>
        <taxon>Tracheophyta</taxon>
        <taxon>Spermatophyta</taxon>
        <taxon>Magnoliopsida</taxon>
        <taxon>eudicotyledons</taxon>
        <taxon>Gunneridae</taxon>
        <taxon>Pentapetalae</taxon>
        <taxon>asterids</taxon>
        <taxon>lamiids</taxon>
        <taxon>Gentianales</taxon>
        <taxon>Apocynaceae</taxon>
        <taxon>Rauvolfioideae</taxon>
        <taxon>Vinceae</taxon>
        <taxon>Catharanthinae</taxon>
        <taxon>Catharanthus</taxon>
    </lineage>
</organism>
<protein>
    <submittedName>
        <fullName evidence="1">Uncharacterized protein</fullName>
    </submittedName>
</protein>
<evidence type="ECO:0000313" key="2">
    <source>
        <dbReference type="Proteomes" id="UP001060085"/>
    </source>
</evidence>
<evidence type="ECO:0000313" key="1">
    <source>
        <dbReference type="EMBL" id="KAI5653121.1"/>
    </source>
</evidence>
<dbReference type="Proteomes" id="UP001060085">
    <property type="component" value="Linkage Group LG07"/>
</dbReference>
<proteinExistence type="predicted"/>
<keyword evidence="2" id="KW-1185">Reference proteome</keyword>
<reference evidence="2" key="1">
    <citation type="journal article" date="2023" name="Nat. Plants">
        <title>Single-cell RNA sequencing provides a high-resolution roadmap for understanding the multicellular compartmentation of specialized metabolism.</title>
        <authorList>
            <person name="Sun S."/>
            <person name="Shen X."/>
            <person name="Li Y."/>
            <person name="Li Y."/>
            <person name="Wang S."/>
            <person name="Li R."/>
            <person name="Zhang H."/>
            <person name="Shen G."/>
            <person name="Guo B."/>
            <person name="Wei J."/>
            <person name="Xu J."/>
            <person name="St-Pierre B."/>
            <person name="Chen S."/>
            <person name="Sun C."/>
        </authorList>
    </citation>
    <scope>NUCLEOTIDE SEQUENCE [LARGE SCALE GENOMIC DNA]</scope>
</reference>
<gene>
    <name evidence="1" type="ORF">M9H77_30308</name>
</gene>
<dbReference type="EMBL" id="CM044707">
    <property type="protein sequence ID" value="KAI5653121.1"/>
    <property type="molecule type" value="Genomic_DNA"/>
</dbReference>